<organism evidence="6 7">
    <name type="scientific">Aspergillus pseudoustus</name>
    <dbReference type="NCBI Taxonomy" id="1810923"/>
    <lineage>
        <taxon>Eukaryota</taxon>
        <taxon>Fungi</taxon>
        <taxon>Dikarya</taxon>
        <taxon>Ascomycota</taxon>
        <taxon>Pezizomycotina</taxon>
        <taxon>Eurotiomycetes</taxon>
        <taxon>Eurotiomycetidae</taxon>
        <taxon>Eurotiales</taxon>
        <taxon>Aspergillaceae</taxon>
        <taxon>Aspergillus</taxon>
        <taxon>Aspergillus subgen. Nidulantes</taxon>
    </lineage>
</organism>
<evidence type="ECO:0000313" key="7">
    <source>
        <dbReference type="Proteomes" id="UP001610446"/>
    </source>
</evidence>
<dbReference type="Proteomes" id="UP001610446">
    <property type="component" value="Unassembled WGS sequence"/>
</dbReference>
<evidence type="ECO:0000256" key="4">
    <source>
        <dbReference type="ARBA" id="ARBA00023242"/>
    </source>
</evidence>
<sequence length="447" mass="48220">MPQQRFYHTDDEASFDSQTKRDAVSITQTIPSDCQQELLDRSLSCMNNGADLEVKGRGPMRRRIQVACMRCRKRKIKCSGDIGDGQGSHSAGSGWPYPPSDMVSQRSGIYAPSVACKVGTLSAKTSSHRISPFLRASDHEVASDSPNSYGRQSFGIDPTINYEDESTTPYSVPPSSAYMLPSSPQMLMSDYSVLGWGSRNWGTNLQGGRAHGETMVSEAEPDNSLVHPAYSYVISGQVGQAAEALGMVTTPASLASPAQGPERTLPNPASRYTHRGNNNGFTANSDDLSGLSATRDYKLGSRWRSEIRSPMQPVCNVSLGTAMEKRLKLVPSCIQDTSLGTLPGASSNASCPMVQPSGAFANSEATGSATESNEGFRGALDSRLRSCSLEHNRRAMSPSHYRTDYYGYTRPAYRTRLTGGASAESTLITGIPMDGISILHFVAWHAI</sequence>
<comment type="caution">
    <text evidence="6">The sequence shown here is derived from an EMBL/GenBank/DDBJ whole genome shotgun (WGS) entry which is preliminary data.</text>
</comment>
<protein>
    <recommendedName>
        <fullName evidence="8">Zn(2)-C6 fungal-type domain-containing protein</fullName>
    </recommendedName>
</protein>
<name>A0ABR4ITA2_9EURO</name>
<dbReference type="CDD" id="cd00067">
    <property type="entry name" value="GAL4"/>
    <property type="match status" value="1"/>
</dbReference>
<evidence type="ECO:0008006" key="8">
    <source>
        <dbReference type="Google" id="ProtNLM"/>
    </source>
</evidence>
<evidence type="ECO:0000256" key="1">
    <source>
        <dbReference type="ARBA" id="ARBA00023015"/>
    </source>
</evidence>
<keyword evidence="3" id="KW-0804">Transcription</keyword>
<reference evidence="6 7" key="1">
    <citation type="submission" date="2024-07" db="EMBL/GenBank/DDBJ databases">
        <title>Section-level genome sequencing and comparative genomics of Aspergillus sections Usti and Cavernicolus.</title>
        <authorList>
            <consortium name="Lawrence Berkeley National Laboratory"/>
            <person name="Nybo J.L."/>
            <person name="Vesth T.C."/>
            <person name="Theobald S."/>
            <person name="Frisvad J.C."/>
            <person name="Larsen T.O."/>
            <person name="Kjaerboelling I."/>
            <person name="Rothschild-Mancinelli K."/>
            <person name="Lyhne E.K."/>
            <person name="Kogle M.E."/>
            <person name="Barry K."/>
            <person name="Clum A."/>
            <person name="Na H."/>
            <person name="Ledsgaard L."/>
            <person name="Lin J."/>
            <person name="Lipzen A."/>
            <person name="Kuo A."/>
            <person name="Riley R."/>
            <person name="Mondo S."/>
            <person name="Labutti K."/>
            <person name="Haridas S."/>
            <person name="Pangalinan J."/>
            <person name="Salamov A.A."/>
            <person name="Simmons B.A."/>
            <person name="Magnuson J.K."/>
            <person name="Chen J."/>
            <person name="Drula E."/>
            <person name="Henrissat B."/>
            <person name="Wiebenga A."/>
            <person name="Lubbers R.J."/>
            <person name="Gomes A.C."/>
            <person name="Makela M.R."/>
            <person name="Stajich J."/>
            <person name="Grigoriev I.V."/>
            <person name="Mortensen U.H."/>
            <person name="De Vries R.P."/>
            <person name="Baker S.E."/>
            <person name="Andersen M.R."/>
        </authorList>
    </citation>
    <scope>NUCLEOTIDE SEQUENCE [LARGE SCALE GENOMIC DNA]</scope>
    <source>
        <strain evidence="6 7">CBS 123904</strain>
    </source>
</reference>
<dbReference type="EMBL" id="JBFXLU010000316">
    <property type="protein sequence ID" value="KAL2830082.1"/>
    <property type="molecule type" value="Genomic_DNA"/>
</dbReference>
<evidence type="ECO:0000256" key="5">
    <source>
        <dbReference type="SAM" id="MobiDB-lite"/>
    </source>
</evidence>
<feature type="region of interest" description="Disordered" evidence="5">
    <location>
        <begin position="253"/>
        <end position="287"/>
    </location>
</feature>
<keyword evidence="2" id="KW-0238">DNA-binding</keyword>
<evidence type="ECO:0000256" key="3">
    <source>
        <dbReference type="ARBA" id="ARBA00023163"/>
    </source>
</evidence>
<feature type="compositionally biased region" description="Polar residues" evidence="5">
    <location>
        <begin position="275"/>
        <end position="287"/>
    </location>
</feature>
<evidence type="ECO:0000256" key="2">
    <source>
        <dbReference type="ARBA" id="ARBA00023125"/>
    </source>
</evidence>
<keyword evidence="4" id="KW-0539">Nucleus</keyword>
<dbReference type="SUPFAM" id="SSF57701">
    <property type="entry name" value="Zn2/Cys6 DNA-binding domain"/>
    <property type="match status" value="1"/>
</dbReference>
<dbReference type="InterPro" id="IPR036864">
    <property type="entry name" value="Zn2-C6_fun-type_DNA-bd_sf"/>
</dbReference>
<gene>
    <name evidence="6" type="ORF">BJY01DRAFT_240503</name>
</gene>
<keyword evidence="1" id="KW-0805">Transcription regulation</keyword>
<accession>A0ABR4ITA2</accession>
<keyword evidence="7" id="KW-1185">Reference proteome</keyword>
<proteinExistence type="predicted"/>
<evidence type="ECO:0000313" key="6">
    <source>
        <dbReference type="EMBL" id="KAL2830082.1"/>
    </source>
</evidence>
<dbReference type="InterPro" id="IPR001138">
    <property type="entry name" value="Zn2Cys6_DnaBD"/>
</dbReference>